<dbReference type="Pfam" id="PF04565">
    <property type="entry name" value="RNA_pol_Rpb2_3"/>
    <property type="match status" value="1"/>
</dbReference>
<evidence type="ECO:0000313" key="16">
    <source>
        <dbReference type="EMBL" id="CCE26518.1"/>
    </source>
</evidence>
<dbReference type="GeneID" id="12354992"/>
<feature type="domain" description="RNA polymerase Rpb2" evidence="12">
    <location>
        <begin position="121"/>
        <end position="304"/>
    </location>
</feature>
<dbReference type="Pfam" id="PF00562">
    <property type="entry name" value="RNA_pol_Rpb2_6"/>
    <property type="match status" value="1"/>
</dbReference>
<dbReference type="InterPro" id="IPR015712">
    <property type="entry name" value="DNA-dir_RNA_pol_su2"/>
</dbReference>
<comment type="catalytic activity">
    <reaction evidence="6 7 9">
        <text>RNA(n) + a ribonucleoside 5'-triphosphate = RNA(n+1) + diphosphate</text>
        <dbReference type="Rhea" id="RHEA:21248"/>
        <dbReference type="Rhea" id="RHEA-COMP:14527"/>
        <dbReference type="Rhea" id="RHEA-COMP:17342"/>
        <dbReference type="ChEBI" id="CHEBI:33019"/>
        <dbReference type="ChEBI" id="CHEBI:61557"/>
        <dbReference type="ChEBI" id="CHEBI:140395"/>
        <dbReference type="EC" id="2.7.7.6"/>
    </reaction>
</comment>
<dbReference type="HAMAP" id="MF_01321">
    <property type="entry name" value="RNApol_bact_RpoB"/>
    <property type="match status" value="1"/>
</dbReference>
<dbReference type="Gene3D" id="3.90.1110.10">
    <property type="entry name" value="RNA polymerase Rpb2, domain 2"/>
    <property type="match status" value="1"/>
</dbReference>
<dbReference type="CDD" id="cd00653">
    <property type="entry name" value="RNA_pol_B_RPB2"/>
    <property type="match status" value="1"/>
</dbReference>
<keyword evidence="3 7" id="KW-0808">Transferase</keyword>
<dbReference type="GO" id="GO:0003899">
    <property type="term" value="F:DNA-directed RNA polymerase activity"/>
    <property type="evidence" value="ECO:0007669"/>
    <property type="project" value="UniProtKB-UniRule"/>
</dbReference>
<evidence type="ECO:0000256" key="1">
    <source>
        <dbReference type="ARBA" id="ARBA00006835"/>
    </source>
</evidence>
<evidence type="ECO:0000256" key="7">
    <source>
        <dbReference type="HAMAP-Rule" id="MF_01321"/>
    </source>
</evidence>
<evidence type="ECO:0000256" key="8">
    <source>
        <dbReference type="RuleBase" id="RU000434"/>
    </source>
</evidence>
<dbReference type="Gene3D" id="3.90.1800.10">
    <property type="entry name" value="RNA polymerase alpha subunit dimerisation domain"/>
    <property type="match status" value="1"/>
</dbReference>
<feature type="domain" description="DNA-directed RNA polymerase beta subunit external 1" evidence="15">
    <location>
        <begin position="475"/>
        <end position="532"/>
    </location>
</feature>
<evidence type="ECO:0000259" key="10">
    <source>
        <dbReference type="Pfam" id="PF00562"/>
    </source>
</evidence>
<name>I0J3P5_9EUGL</name>
<dbReference type="InterPro" id="IPR007642">
    <property type="entry name" value="RNA_pol_Rpb2_2"/>
</dbReference>
<dbReference type="RefSeq" id="YP_006234230.1">
    <property type="nucleotide sequence ID" value="NC_017754.2"/>
</dbReference>
<sequence length="1084" mass="121778">MAINKNLPDLIEIQRDSFRNFLTVGLQSEINKLAYISHNNLELFLHVQNLKFKKATLTSSNAILNSQTYSAVLYVPAVLVYKKRFKSRVENISFGNIPLMTERGTFIINGSPRVIINQIVRSPGIYYKFEFSKENHRSSVATIIPNAGVWFRIEMDKDGYIWGRFNKAKKIPIFVLLQSLGISQKKIFYSVRHPEFLVKSLEKANLSSTQDALLQLNVVLKPDKSSTLKESMNLIHTNLMNADFYDLGKIGRLKLNKKLHIKTSVDTTILRPEDILAAVNYLINLEYGIGNVDDMDDLKNKRVRSAGELLQDQFRSNIDKVKRTVQYALEKIDSVLEVNFLERVIINQVDSGHLQAFNFKPLGSSLQEFFCSSQLSQFMDETNPLSEITHKRRVSSFGPGGLSREWTGLVVREIHPSHYGRICPIDTPEGQNAGLVGSITTYARINALGFLESPFYRVKKSLGFSFQKYLRVDFNAGILFLSAEQEEDNFLAPGDILLSRSGKLELNDLIPVRYKQEFATAHPEHIDFIAVSPIQMISIATSLIPFLEHDDANRALMGSNMQRQAVPILKNEKPLVGTGLEAQTARDSSSIILAKQSGFVKYVSHDRIVVDTQHDGGKIFNKLKISSYNLENYKRSNQGTCISQKPLVCEHEWVRKGDVLADGSATLNGELALGRNILVAYTPWEGYNFEDAILISNKLVNEQMYTSIHIEKYESRVQHTPLGLEEFTRDLPNVSYSKLSHLGKNGIVLVGTSVKSGDILVGKVTPKSSSDQTPEGRLLRAIFGEKERDVKNTSLKVPSGIEGWVVDVRVFNSNRVQVFLAQKRPIQLGDKVSGRHGNKGIISNILPQQDMPYLQDGTPVDMVLNPLGVPSRMNVGQVLECLLGLAGQHLNESYRITPFDEMYGDETSRKIVYKKLYEAKLKTGKSWLFDPNFPGKTKVIDGRTGETFKQPVTVGYAYILKLVHLVDDKVHARAIGPYSFVTQQPLRGRAKSGGQRLGEMEVWALEGFGAAYTLQELFTVKSDAIEDRKEALNAIVKGQAIPNPGTPESLKVMIRELQSLCLNIGLYTVDQLKQPKKINIFKMK</sequence>
<feature type="domain" description="DNA-directed RNA polymerase subunit 2 hybrid-binding" evidence="10">
    <location>
        <begin position="594"/>
        <end position="991"/>
    </location>
</feature>
<comment type="function">
    <text evidence="7 9">DNA-dependent RNA polymerase catalyzes the transcription of DNA into RNA using the four ribonucleoside triphosphates as substrates.</text>
</comment>
<dbReference type="PANTHER" id="PTHR20856">
    <property type="entry name" value="DNA-DIRECTED RNA POLYMERASE I SUBUNIT 2"/>
    <property type="match status" value="1"/>
</dbReference>
<protein>
    <recommendedName>
        <fullName evidence="7 9">DNA-directed RNA polymerase subunit beta</fullName>
        <shortName evidence="7">RNAP subunit beta</shortName>
        <ecNumber evidence="7 9">2.7.7.6</ecNumber>
    </recommendedName>
    <alternativeName>
        <fullName evidence="7">RNA polymerase subunit beta</fullName>
    </alternativeName>
    <alternativeName>
        <fullName evidence="7">Transcriptase subunit beta</fullName>
    </alternativeName>
</protein>
<evidence type="ECO:0000259" key="11">
    <source>
        <dbReference type="Pfam" id="PF04560"/>
    </source>
</evidence>
<dbReference type="InterPro" id="IPR019462">
    <property type="entry name" value="DNA-dir_RNA_pol_bsu_external_1"/>
</dbReference>
<dbReference type="Pfam" id="PF10385">
    <property type="entry name" value="RNA_pol_Rpb2_45"/>
    <property type="match status" value="1"/>
</dbReference>
<evidence type="ECO:0000256" key="9">
    <source>
        <dbReference type="RuleBase" id="RU363031"/>
    </source>
</evidence>
<dbReference type="InterPro" id="IPR037034">
    <property type="entry name" value="RNA_pol_Rpb2_2_sf"/>
</dbReference>
<feature type="domain" description="RNA polymerase Rpb2" evidence="14">
    <location>
        <begin position="377"/>
        <end position="445"/>
    </location>
</feature>
<dbReference type="GO" id="GO:0006351">
    <property type="term" value="P:DNA-templated transcription"/>
    <property type="evidence" value="ECO:0007669"/>
    <property type="project" value="UniProtKB-UniRule"/>
</dbReference>
<dbReference type="InterPro" id="IPR010243">
    <property type="entry name" value="RNA_pol_bsu_bac"/>
</dbReference>
<reference evidence="16" key="1">
    <citation type="journal article" date="2012" name="PLoS ONE">
        <title>The plastid genome of eutreptiella provides a window into the process of secondary endosymbiosis of plastid in euglenids.</title>
        <authorList>
            <person name="Hrda S."/>
            <person name="Fousek J."/>
            <person name="Szabova J."/>
            <person name="Hampl V."/>
            <person name="Vlcek C."/>
        </authorList>
    </citation>
    <scope>NUCLEOTIDE SEQUENCE</scope>
    <source>
        <strain evidence="16">K-0333</strain>
    </source>
</reference>
<evidence type="ECO:0000259" key="13">
    <source>
        <dbReference type="Pfam" id="PF04563"/>
    </source>
</evidence>
<evidence type="ECO:0000259" key="14">
    <source>
        <dbReference type="Pfam" id="PF04565"/>
    </source>
</evidence>
<dbReference type="EC" id="2.7.7.6" evidence="7 9"/>
<dbReference type="GO" id="GO:0003677">
    <property type="term" value="F:DNA binding"/>
    <property type="evidence" value="ECO:0007669"/>
    <property type="project" value="UniProtKB-UniRule"/>
</dbReference>
<feature type="domain" description="RNA polymerase Rpb2" evidence="11">
    <location>
        <begin position="993"/>
        <end position="1067"/>
    </location>
</feature>
<dbReference type="Gene3D" id="2.40.50.100">
    <property type="match status" value="1"/>
</dbReference>
<dbReference type="Pfam" id="PF04563">
    <property type="entry name" value="RNA_pol_Rpb2_1"/>
    <property type="match status" value="1"/>
</dbReference>
<keyword evidence="5 7" id="KW-0804">Transcription</keyword>
<geneLocation type="plastid" evidence="16"/>
<dbReference type="Gene3D" id="3.90.1100.10">
    <property type="match status" value="1"/>
</dbReference>
<evidence type="ECO:0000256" key="2">
    <source>
        <dbReference type="ARBA" id="ARBA00022478"/>
    </source>
</evidence>
<accession>I0J3P5</accession>
<dbReference type="PROSITE" id="PS01166">
    <property type="entry name" value="RNA_POL_BETA"/>
    <property type="match status" value="1"/>
</dbReference>
<dbReference type="InterPro" id="IPR007641">
    <property type="entry name" value="RNA_pol_Rpb2_7"/>
</dbReference>
<dbReference type="InterPro" id="IPR007121">
    <property type="entry name" value="RNA_pol_bsu_CS"/>
</dbReference>
<dbReference type="InterPro" id="IPR042107">
    <property type="entry name" value="DNA-dir_RNA_pol_bsu_ext_1_sf"/>
</dbReference>
<dbReference type="Gene3D" id="2.40.270.10">
    <property type="entry name" value="DNA-directed RNA polymerase, subunit 2, domain 6"/>
    <property type="match status" value="1"/>
</dbReference>
<keyword evidence="4 7" id="KW-0548">Nucleotidyltransferase</keyword>
<dbReference type="InterPro" id="IPR037033">
    <property type="entry name" value="DNA-dir_RNAP_su2_hyb_sf"/>
</dbReference>
<dbReference type="EMBL" id="HE605038">
    <property type="protein sequence ID" value="CCE26518.1"/>
    <property type="molecule type" value="Genomic_DNA"/>
</dbReference>
<organism evidence="16">
    <name type="scientific">Eutreptiella gymnastica</name>
    <dbReference type="NCBI Taxonomy" id="73025"/>
    <lineage>
        <taxon>Eukaryota</taxon>
        <taxon>Discoba</taxon>
        <taxon>Euglenozoa</taxon>
        <taxon>Euglenida</taxon>
        <taxon>Spirocuta</taxon>
        <taxon>Euglenophyceae</taxon>
        <taxon>Eutreptiales</taxon>
        <taxon>Eutreptiaceae</taxon>
        <taxon>Eutreptiella</taxon>
    </lineage>
</organism>
<feature type="domain" description="RNA polymerase beta subunit protrusion" evidence="13">
    <location>
        <begin position="10"/>
        <end position="332"/>
    </location>
</feature>
<evidence type="ECO:0000256" key="5">
    <source>
        <dbReference type="ARBA" id="ARBA00023163"/>
    </source>
</evidence>
<dbReference type="InterPro" id="IPR007120">
    <property type="entry name" value="DNA-dir_RNAP_su2_dom"/>
</dbReference>
<dbReference type="Pfam" id="PF04561">
    <property type="entry name" value="RNA_pol_Rpb2_2"/>
    <property type="match status" value="1"/>
</dbReference>
<evidence type="ECO:0000259" key="12">
    <source>
        <dbReference type="Pfam" id="PF04561"/>
    </source>
</evidence>
<evidence type="ECO:0000256" key="6">
    <source>
        <dbReference type="ARBA" id="ARBA00048552"/>
    </source>
</evidence>
<dbReference type="InterPro" id="IPR007644">
    <property type="entry name" value="RNA_pol_bsu_protrusion"/>
</dbReference>
<dbReference type="InterPro" id="IPR014724">
    <property type="entry name" value="RNA_pol_RPB2_OB-fold"/>
</dbReference>
<dbReference type="AlphaFoldDB" id="I0J3P5"/>
<dbReference type="Gene3D" id="2.40.50.150">
    <property type="match status" value="1"/>
</dbReference>
<comment type="subunit">
    <text evidence="7">The RNAP catalytic core consists of 2 alpha, 1 beta, 1 beta' and 1 omega subunit. When a sigma factor is associated with the core the holoenzyme is formed, which can initiate transcription.</text>
</comment>
<dbReference type="Pfam" id="PF04560">
    <property type="entry name" value="RNA_pol_Rpb2_7"/>
    <property type="match status" value="1"/>
</dbReference>
<dbReference type="SUPFAM" id="SSF64484">
    <property type="entry name" value="beta and beta-prime subunits of DNA dependent RNA-polymerase"/>
    <property type="match status" value="1"/>
</dbReference>
<keyword evidence="16" id="KW-0934">Plastid</keyword>
<keyword evidence="2 7" id="KW-0240">DNA-directed RNA polymerase</keyword>
<dbReference type="Gene3D" id="2.30.150.10">
    <property type="entry name" value="DNA-directed RNA polymerase, beta subunit, external 1 domain"/>
    <property type="match status" value="1"/>
</dbReference>
<evidence type="ECO:0000256" key="3">
    <source>
        <dbReference type="ARBA" id="ARBA00022679"/>
    </source>
</evidence>
<evidence type="ECO:0000259" key="15">
    <source>
        <dbReference type="Pfam" id="PF10385"/>
    </source>
</evidence>
<comment type="subunit">
    <text evidence="9">In plastids the minimal PEP RNA polymerase catalytic core is composed of four subunits: alpha, beta, beta', and beta''. When a (nuclear-encoded) sigma factor is associated with the core the holoenzyme is formed, which can initiate transcription.</text>
</comment>
<gene>
    <name evidence="7 16" type="primary">rpoB</name>
</gene>
<dbReference type="InterPro" id="IPR007645">
    <property type="entry name" value="RNA_pol_Rpb2_3"/>
</dbReference>
<proteinExistence type="inferred from homology"/>
<dbReference type="GO" id="GO:0000428">
    <property type="term" value="C:DNA-directed RNA polymerase complex"/>
    <property type="evidence" value="ECO:0007669"/>
    <property type="project" value="UniProtKB-KW"/>
</dbReference>
<dbReference type="NCBIfam" id="NF001616">
    <property type="entry name" value="PRK00405.1"/>
    <property type="match status" value="1"/>
</dbReference>
<dbReference type="GO" id="GO:0032549">
    <property type="term" value="F:ribonucleoside binding"/>
    <property type="evidence" value="ECO:0007669"/>
    <property type="project" value="InterPro"/>
</dbReference>
<comment type="similarity">
    <text evidence="1 7 8">Belongs to the RNA polymerase beta chain family.</text>
</comment>
<evidence type="ECO:0000256" key="4">
    <source>
        <dbReference type="ARBA" id="ARBA00022695"/>
    </source>
</evidence>